<dbReference type="EMBL" id="FODF01000045">
    <property type="protein sequence ID" value="SEN96347.1"/>
    <property type="molecule type" value="Genomic_DNA"/>
</dbReference>
<name>A0A1H8KTZ0_9FIRM</name>
<evidence type="ECO:0000313" key="2">
    <source>
        <dbReference type="Proteomes" id="UP000199512"/>
    </source>
</evidence>
<evidence type="ECO:0000313" key="1">
    <source>
        <dbReference type="EMBL" id="SEN96347.1"/>
    </source>
</evidence>
<dbReference type="Pfam" id="PF07751">
    <property type="entry name" value="Abi_2"/>
    <property type="match status" value="1"/>
</dbReference>
<dbReference type="AlphaFoldDB" id="A0A1H8KTZ0"/>
<dbReference type="OrthoDB" id="5363652at2"/>
<sequence>MINEKPFRTTNQMLKKLRTRNLKIKDGSKAKRFLERENYYCVINGYKDLFLDKTVNSVEERYKDGSSIFEIFELFKLDRELRNILLPELIKFESFIKTSVAYYFHQSFPDKNSYLAFENYTSDTSKTKDILSVIATLSSNISRQKNNAVTYYIEKYQHCPLWVLSNYLTFGNISKIYKVCDSTVRLNISKEVSKHYCNNYKEKVHISPEMLDECLGMAVMLRNVCAHDERLYNYKGKFKERALSRTLKYPQLKNCHVFSSLIILKLFLPKNDYRQFMRKFEKCMNNYKNSFKTISLDDIKDIIGYDQTWIDSNK</sequence>
<accession>A0A1H8KTZ0</accession>
<organism evidence="1 2">
    <name type="scientific">Peptostreptococcus russellii</name>
    <dbReference type="NCBI Taxonomy" id="215200"/>
    <lineage>
        <taxon>Bacteria</taxon>
        <taxon>Bacillati</taxon>
        <taxon>Bacillota</taxon>
        <taxon>Clostridia</taxon>
        <taxon>Peptostreptococcales</taxon>
        <taxon>Peptostreptococcaceae</taxon>
        <taxon>Peptostreptococcus</taxon>
    </lineage>
</organism>
<dbReference type="STRING" id="215200.SAMN05216454_1452"/>
<dbReference type="InterPro" id="IPR011664">
    <property type="entry name" value="Abi_system_AbiD/AbiF-like"/>
</dbReference>
<proteinExistence type="predicted"/>
<dbReference type="Proteomes" id="UP000199512">
    <property type="component" value="Unassembled WGS sequence"/>
</dbReference>
<reference evidence="1 2" key="1">
    <citation type="submission" date="2016-10" db="EMBL/GenBank/DDBJ databases">
        <authorList>
            <person name="de Groot N.N."/>
        </authorList>
    </citation>
    <scope>NUCLEOTIDE SEQUENCE [LARGE SCALE GENOMIC DNA]</scope>
    <source>
        <strain evidence="1 2">Calf135</strain>
    </source>
</reference>
<protein>
    <submittedName>
        <fullName evidence="1">Abortive infection bacteriophage resistance protein</fullName>
    </submittedName>
</protein>
<gene>
    <name evidence="1" type="ORF">SAMN05216454_1452</name>
</gene>
<keyword evidence="2" id="KW-1185">Reference proteome</keyword>